<comment type="caution">
    <text evidence="4">The sequence shown here is derived from an EMBL/GenBank/DDBJ whole genome shotgun (WGS) entry which is preliminary data.</text>
</comment>
<dbReference type="InterPro" id="IPR012373">
    <property type="entry name" value="Ferrdict_sens_TM"/>
</dbReference>
<keyword evidence="1" id="KW-0812">Transmembrane</keyword>
<organism evidence="4 5">
    <name type="scientific">Mucilaginibacter limnophilus</name>
    <dbReference type="NCBI Taxonomy" id="1932778"/>
    <lineage>
        <taxon>Bacteria</taxon>
        <taxon>Pseudomonadati</taxon>
        <taxon>Bacteroidota</taxon>
        <taxon>Sphingobacteriia</taxon>
        <taxon>Sphingobacteriales</taxon>
        <taxon>Sphingobacteriaceae</taxon>
        <taxon>Mucilaginibacter</taxon>
    </lineage>
</organism>
<evidence type="ECO:0000259" key="2">
    <source>
        <dbReference type="Pfam" id="PF04773"/>
    </source>
</evidence>
<keyword evidence="1" id="KW-1133">Transmembrane helix</keyword>
<dbReference type="Gene3D" id="3.55.50.30">
    <property type="match status" value="1"/>
</dbReference>
<name>A0A3S2Y031_9SPHI</name>
<proteinExistence type="predicted"/>
<keyword evidence="5" id="KW-1185">Reference proteome</keyword>
<feature type="transmembrane region" description="Helical" evidence="1">
    <location>
        <begin position="67"/>
        <end position="91"/>
    </location>
</feature>
<dbReference type="EMBL" id="SACK01000005">
    <property type="protein sequence ID" value="RVU00320.1"/>
    <property type="molecule type" value="Genomic_DNA"/>
</dbReference>
<protein>
    <submittedName>
        <fullName evidence="4">FecR family protein</fullName>
    </submittedName>
</protein>
<dbReference type="OrthoDB" id="1099963at2"/>
<dbReference type="Pfam" id="PF04773">
    <property type="entry name" value="FecR"/>
    <property type="match status" value="1"/>
</dbReference>
<dbReference type="InterPro" id="IPR032508">
    <property type="entry name" value="FecR_C"/>
</dbReference>
<dbReference type="PANTHER" id="PTHR30273">
    <property type="entry name" value="PERIPLASMIC SIGNAL SENSOR AND SIGMA FACTOR ACTIVATOR FECR-RELATED"/>
    <property type="match status" value="1"/>
</dbReference>
<dbReference type="RefSeq" id="WP_127705424.1">
    <property type="nucleotide sequence ID" value="NZ_SACK01000005.1"/>
</dbReference>
<evidence type="ECO:0000256" key="1">
    <source>
        <dbReference type="SAM" id="Phobius"/>
    </source>
</evidence>
<dbReference type="PANTHER" id="PTHR30273:SF2">
    <property type="entry name" value="PROTEIN FECR"/>
    <property type="match status" value="1"/>
</dbReference>
<dbReference type="GO" id="GO:0016989">
    <property type="term" value="F:sigma factor antagonist activity"/>
    <property type="evidence" value="ECO:0007669"/>
    <property type="project" value="TreeGrafter"/>
</dbReference>
<dbReference type="Pfam" id="PF16344">
    <property type="entry name" value="FecR_C"/>
    <property type="match status" value="1"/>
</dbReference>
<sequence length="379" mass="42604">MDKDRYISLYEKWLAGECSEQEKEQLLHYRDNFGYKEYPWEEGMGDPHEIKAQIHYMLQRSTRRSGYGLLGAIIKWSVAASIVVGLLTVLYKFSQGPIQDEQNKIVVKKNLVKPGTNKATLTLADGTVIALDNSARGLITNHDGINVQQRVKGQLIYETAANTDDNASVLNTISTPFGGQYQIILQDGTKVWLNAASSLKFPAVFNGNDRQVEITGEVYFEVAKNPAKPFRVKFNGNTITVLGTHFDVMAYPDEAGSKVTLVEGAVNLANTTGTTQLKPGMQAMIQNHNSTITTHNVDVEEAIAWKKGYFLFNNENIQSIMRKISRWYNVDISYEGNMRGKEFSGSVSRFKNVNEVLDMLELTESIRFKIEGRRIKVMP</sequence>
<dbReference type="Proteomes" id="UP000282759">
    <property type="component" value="Unassembled WGS sequence"/>
</dbReference>
<feature type="domain" description="FecR protein" evidence="2">
    <location>
        <begin position="172"/>
        <end position="267"/>
    </location>
</feature>
<reference evidence="4 5" key="1">
    <citation type="submission" date="2019-01" db="EMBL/GenBank/DDBJ databases">
        <authorList>
            <person name="Chen W.-M."/>
        </authorList>
    </citation>
    <scope>NUCLEOTIDE SEQUENCE [LARGE SCALE GENOMIC DNA]</scope>
    <source>
        <strain evidence="4 5">YBJ-36</strain>
    </source>
</reference>
<dbReference type="InterPro" id="IPR006860">
    <property type="entry name" value="FecR"/>
</dbReference>
<accession>A0A3S2Y031</accession>
<keyword evidence="1" id="KW-0472">Membrane</keyword>
<evidence type="ECO:0000313" key="5">
    <source>
        <dbReference type="Proteomes" id="UP000282759"/>
    </source>
</evidence>
<evidence type="ECO:0000313" key="4">
    <source>
        <dbReference type="EMBL" id="RVU00320.1"/>
    </source>
</evidence>
<feature type="domain" description="Protein FecR C-terminal" evidence="3">
    <location>
        <begin position="309"/>
        <end position="377"/>
    </location>
</feature>
<gene>
    <name evidence="4" type="ORF">EOD41_12615</name>
</gene>
<dbReference type="PIRSF" id="PIRSF018266">
    <property type="entry name" value="FecR"/>
    <property type="match status" value="1"/>
</dbReference>
<evidence type="ECO:0000259" key="3">
    <source>
        <dbReference type="Pfam" id="PF16344"/>
    </source>
</evidence>
<dbReference type="Gene3D" id="2.60.120.1440">
    <property type="match status" value="1"/>
</dbReference>
<dbReference type="AlphaFoldDB" id="A0A3S2Y031"/>